<dbReference type="SUPFAM" id="SSF82866">
    <property type="entry name" value="Multidrug efflux transporter AcrB transmembrane domain"/>
    <property type="match status" value="1"/>
</dbReference>
<sequence length="91" mass="9218">MTSLTFILGVLPLALGNGASSAGQHAIGTGVTGGMSTAKILAIFTISMFYVKVRRIFAGERGSVGDVLSRTAVLSRGDGGSGDDKESGARQ</sequence>
<dbReference type="PANTHER" id="PTHR32063">
    <property type="match status" value="1"/>
</dbReference>
<organism evidence="3 4">
    <name type="scientific">Burkholderia ubonensis</name>
    <dbReference type="NCBI Taxonomy" id="101571"/>
    <lineage>
        <taxon>Bacteria</taxon>
        <taxon>Pseudomonadati</taxon>
        <taxon>Pseudomonadota</taxon>
        <taxon>Betaproteobacteria</taxon>
        <taxon>Burkholderiales</taxon>
        <taxon>Burkholderiaceae</taxon>
        <taxon>Burkholderia</taxon>
        <taxon>Burkholderia cepacia complex</taxon>
    </lineage>
</organism>
<feature type="transmembrane region" description="Helical" evidence="1">
    <location>
        <begin position="33"/>
        <end position="51"/>
    </location>
</feature>
<dbReference type="AlphaFoldDB" id="A0AB73FWS5"/>
<gene>
    <name evidence="3" type="ORF">WJ53_14590</name>
</gene>
<keyword evidence="1" id="KW-0812">Transmembrane</keyword>
<proteinExistence type="predicted"/>
<feature type="signal peptide" evidence="2">
    <location>
        <begin position="1"/>
        <end position="22"/>
    </location>
</feature>
<dbReference type="GO" id="GO:0005886">
    <property type="term" value="C:plasma membrane"/>
    <property type="evidence" value="ECO:0007669"/>
    <property type="project" value="TreeGrafter"/>
</dbReference>
<dbReference type="PANTHER" id="PTHR32063:SF13">
    <property type="entry name" value="MULTIDRUG EFFLUX PUMP SUBUNIT ACRB-RELATED"/>
    <property type="match status" value="1"/>
</dbReference>
<comment type="caution">
    <text evidence="3">The sequence shown here is derived from an EMBL/GenBank/DDBJ whole genome shotgun (WGS) entry which is preliminary data.</text>
</comment>
<keyword evidence="2" id="KW-0732">Signal</keyword>
<dbReference type="Proteomes" id="UP000061665">
    <property type="component" value="Unassembled WGS sequence"/>
</dbReference>
<dbReference type="InterPro" id="IPR001036">
    <property type="entry name" value="Acrflvin-R"/>
</dbReference>
<evidence type="ECO:0000313" key="4">
    <source>
        <dbReference type="Proteomes" id="UP000061665"/>
    </source>
</evidence>
<dbReference type="Gene3D" id="1.20.1640.10">
    <property type="entry name" value="Multidrug efflux transporter AcrB transmembrane domain"/>
    <property type="match status" value="1"/>
</dbReference>
<dbReference type="GO" id="GO:0042910">
    <property type="term" value="F:xenobiotic transmembrane transporter activity"/>
    <property type="evidence" value="ECO:0007669"/>
    <property type="project" value="TreeGrafter"/>
</dbReference>
<evidence type="ECO:0000313" key="3">
    <source>
        <dbReference type="EMBL" id="KVM24758.1"/>
    </source>
</evidence>
<evidence type="ECO:0000256" key="1">
    <source>
        <dbReference type="SAM" id="Phobius"/>
    </source>
</evidence>
<accession>A0AB73FWS5</accession>
<reference evidence="3 4" key="1">
    <citation type="submission" date="2015-11" db="EMBL/GenBank/DDBJ databases">
        <title>Expanding the genomic diversity of Burkholderia species for the development of highly accurate diagnostics.</title>
        <authorList>
            <person name="Sahl J."/>
            <person name="Keim P."/>
            <person name="Wagner D."/>
        </authorList>
    </citation>
    <scope>NUCLEOTIDE SEQUENCE [LARGE SCALE GENOMIC DNA]</scope>
    <source>
        <strain evidence="3 4">MSMB2058</strain>
    </source>
</reference>
<evidence type="ECO:0000256" key="2">
    <source>
        <dbReference type="SAM" id="SignalP"/>
    </source>
</evidence>
<dbReference type="EMBL" id="LOZE01000114">
    <property type="protein sequence ID" value="KVM24758.1"/>
    <property type="molecule type" value="Genomic_DNA"/>
</dbReference>
<protein>
    <submittedName>
        <fullName evidence="3">Uncharacterized protein</fullName>
    </submittedName>
</protein>
<keyword evidence="1" id="KW-1133">Transmembrane helix</keyword>
<name>A0AB73FWS5_9BURK</name>
<feature type="chain" id="PRO_5044498139" evidence="2">
    <location>
        <begin position="23"/>
        <end position="91"/>
    </location>
</feature>
<dbReference type="Pfam" id="PF00873">
    <property type="entry name" value="ACR_tran"/>
    <property type="match status" value="1"/>
</dbReference>
<keyword evidence="1" id="KW-0472">Membrane</keyword>